<name>A0A5B7J508_PORTR</name>
<dbReference type="EMBL" id="VSRR010092937">
    <property type="protein sequence ID" value="MPC92901.1"/>
    <property type="molecule type" value="Genomic_DNA"/>
</dbReference>
<sequence>MEESVRRQGGEGECVKRQGGESRSLEPPIDDPILDSGQKTEKVVAVAAAVAAMQRQEAAAGQGFGTRMDGRGWVDTWVGCRQKGR</sequence>
<organism evidence="2 3">
    <name type="scientific">Portunus trituberculatus</name>
    <name type="common">Swimming crab</name>
    <name type="synonym">Neptunus trituberculatus</name>
    <dbReference type="NCBI Taxonomy" id="210409"/>
    <lineage>
        <taxon>Eukaryota</taxon>
        <taxon>Metazoa</taxon>
        <taxon>Ecdysozoa</taxon>
        <taxon>Arthropoda</taxon>
        <taxon>Crustacea</taxon>
        <taxon>Multicrustacea</taxon>
        <taxon>Malacostraca</taxon>
        <taxon>Eumalacostraca</taxon>
        <taxon>Eucarida</taxon>
        <taxon>Decapoda</taxon>
        <taxon>Pleocyemata</taxon>
        <taxon>Brachyura</taxon>
        <taxon>Eubrachyura</taxon>
        <taxon>Portunoidea</taxon>
        <taxon>Portunidae</taxon>
        <taxon>Portuninae</taxon>
        <taxon>Portunus</taxon>
    </lineage>
</organism>
<accession>A0A5B7J508</accession>
<evidence type="ECO:0000313" key="3">
    <source>
        <dbReference type="Proteomes" id="UP000324222"/>
    </source>
</evidence>
<dbReference type="AlphaFoldDB" id="A0A5B7J508"/>
<evidence type="ECO:0000256" key="1">
    <source>
        <dbReference type="SAM" id="MobiDB-lite"/>
    </source>
</evidence>
<comment type="caution">
    <text evidence="2">The sequence shown here is derived from an EMBL/GenBank/DDBJ whole genome shotgun (WGS) entry which is preliminary data.</text>
</comment>
<feature type="region of interest" description="Disordered" evidence="1">
    <location>
        <begin position="1"/>
        <end position="38"/>
    </location>
</feature>
<proteinExistence type="predicted"/>
<keyword evidence="3" id="KW-1185">Reference proteome</keyword>
<gene>
    <name evidence="2" type="ORF">E2C01_088014</name>
</gene>
<dbReference type="Proteomes" id="UP000324222">
    <property type="component" value="Unassembled WGS sequence"/>
</dbReference>
<evidence type="ECO:0000313" key="2">
    <source>
        <dbReference type="EMBL" id="MPC92901.1"/>
    </source>
</evidence>
<feature type="compositionally biased region" description="Basic and acidic residues" evidence="1">
    <location>
        <begin position="1"/>
        <end position="24"/>
    </location>
</feature>
<reference evidence="2 3" key="1">
    <citation type="submission" date="2019-05" db="EMBL/GenBank/DDBJ databases">
        <title>Another draft genome of Portunus trituberculatus and its Hox gene families provides insights of decapod evolution.</title>
        <authorList>
            <person name="Jeong J.-H."/>
            <person name="Song I."/>
            <person name="Kim S."/>
            <person name="Choi T."/>
            <person name="Kim D."/>
            <person name="Ryu S."/>
            <person name="Kim W."/>
        </authorList>
    </citation>
    <scope>NUCLEOTIDE SEQUENCE [LARGE SCALE GENOMIC DNA]</scope>
    <source>
        <tissue evidence="2">Muscle</tissue>
    </source>
</reference>
<protein>
    <submittedName>
        <fullName evidence="2">Uncharacterized protein</fullName>
    </submittedName>
</protein>